<dbReference type="EMBL" id="JACRTD010000009">
    <property type="protein sequence ID" value="MBC8586330.1"/>
    <property type="molecule type" value="Genomic_DNA"/>
</dbReference>
<keyword evidence="5" id="KW-0809">Transit peptide</keyword>
<evidence type="ECO:0000256" key="7">
    <source>
        <dbReference type="ARBA" id="ARBA00023160"/>
    </source>
</evidence>
<dbReference type="Pfam" id="PF20791">
    <property type="entry name" value="Acyl-ACP_TE_C"/>
    <property type="match status" value="1"/>
</dbReference>
<keyword evidence="11" id="KW-1185">Reference proteome</keyword>
<dbReference type="InterPro" id="IPR045023">
    <property type="entry name" value="FATA/B"/>
</dbReference>
<dbReference type="Proteomes" id="UP000623678">
    <property type="component" value="Unassembled WGS sequence"/>
</dbReference>
<dbReference type="PANTHER" id="PTHR31727:SF6">
    <property type="entry name" value="OLEOYL-ACYL CARRIER PROTEIN THIOESTERASE 1, CHLOROPLASTIC"/>
    <property type="match status" value="1"/>
</dbReference>
<protein>
    <recommendedName>
        <fullName evidence="12">Acyl-ACP thioesterase</fullName>
    </recommendedName>
</protein>
<keyword evidence="4" id="KW-0276">Fatty acid metabolism</keyword>
<evidence type="ECO:0000256" key="3">
    <source>
        <dbReference type="ARBA" id="ARBA00022801"/>
    </source>
</evidence>
<keyword evidence="3" id="KW-0378">Hydrolase</keyword>
<dbReference type="AlphaFoldDB" id="A0A926EU54"/>
<evidence type="ECO:0000313" key="10">
    <source>
        <dbReference type="EMBL" id="MBC8586330.1"/>
    </source>
</evidence>
<feature type="domain" description="Acyl-ACP thioesterase-like C-terminal" evidence="9">
    <location>
        <begin position="159"/>
        <end position="223"/>
    </location>
</feature>
<evidence type="ECO:0000313" key="11">
    <source>
        <dbReference type="Proteomes" id="UP000623678"/>
    </source>
</evidence>
<dbReference type="InterPro" id="IPR029069">
    <property type="entry name" value="HotDog_dom_sf"/>
</dbReference>
<evidence type="ECO:0000256" key="5">
    <source>
        <dbReference type="ARBA" id="ARBA00022946"/>
    </source>
</evidence>
<comment type="similarity">
    <text evidence="1">Belongs to the acyl-ACP thioesterase family.</text>
</comment>
<feature type="domain" description="Acyl-ACP thioesterase N-terminal hotdog" evidence="8">
    <location>
        <begin position="4"/>
        <end position="121"/>
    </location>
</feature>
<evidence type="ECO:0000259" key="9">
    <source>
        <dbReference type="Pfam" id="PF20791"/>
    </source>
</evidence>
<dbReference type="RefSeq" id="WP_262396050.1">
    <property type="nucleotide sequence ID" value="NZ_JACRTD010000009.1"/>
</dbReference>
<dbReference type="SUPFAM" id="SSF54637">
    <property type="entry name" value="Thioesterase/thiol ester dehydrase-isomerase"/>
    <property type="match status" value="2"/>
</dbReference>
<dbReference type="InterPro" id="IPR049427">
    <property type="entry name" value="Acyl-ACP_TE_C"/>
</dbReference>
<gene>
    <name evidence="10" type="ORF">H8705_12135</name>
</gene>
<keyword evidence="7" id="KW-0275">Fatty acid biosynthesis</keyword>
<evidence type="ECO:0000259" key="8">
    <source>
        <dbReference type="Pfam" id="PF01643"/>
    </source>
</evidence>
<sequence length="243" mass="27713">MAQMYQKKILVLAPECDVHEKMSLSSILNHTQQMGNEHLDNLGITYDKMVEDGMVFLVAKSLVTITRRPRMGERIILTTIPKKPKGAQFIRDTVFDAENGERLIEVSIAWLLVEPASHRILRPNAFDVYGFDMYPNEGEYITGYKIKKPQGTGALSFRQVRYTDLDYNLHVNNAVYADIVCDAVPSQVMLSQEIAQFGILYQKEAKLNQEIRLEVIPQQENKEYYIGGQADGGKCFEAQIKFQ</sequence>
<keyword evidence="6" id="KW-0443">Lipid metabolism</keyword>
<evidence type="ECO:0000256" key="2">
    <source>
        <dbReference type="ARBA" id="ARBA00022516"/>
    </source>
</evidence>
<proteinExistence type="inferred from homology"/>
<dbReference type="GO" id="GO:0016297">
    <property type="term" value="F:fatty acyl-[ACP] hydrolase activity"/>
    <property type="evidence" value="ECO:0007669"/>
    <property type="project" value="InterPro"/>
</dbReference>
<organism evidence="10 11">
    <name type="scientific">Youxingia wuxianensis</name>
    <dbReference type="NCBI Taxonomy" id="2763678"/>
    <lineage>
        <taxon>Bacteria</taxon>
        <taxon>Bacillati</taxon>
        <taxon>Bacillota</taxon>
        <taxon>Clostridia</taxon>
        <taxon>Eubacteriales</taxon>
        <taxon>Oscillospiraceae</taxon>
        <taxon>Youxingia</taxon>
    </lineage>
</organism>
<keyword evidence="2" id="KW-0444">Lipid biosynthesis</keyword>
<name>A0A926EU54_9FIRM</name>
<evidence type="ECO:0000256" key="6">
    <source>
        <dbReference type="ARBA" id="ARBA00023098"/>
    </source>
</evidence>
<dbReference type="Gene3D" id="3.10.129.10">
    <property type="entry name" value="Hotdog Thioesterase"/>
    <property type="match status" value="2"/>
</dbReference>
<evidence type="ECO:0000256" key="4">
    <source>
        <dbReference type="ARBA" id="ARBA00022832"/>
    </source>
</evidence>
<accession>A0A926EU54</accession>
<evidence type="ECO:0008006" key="12">
    <source>
        <dbReference type="Google" id="ProtNLM"/>
    </source>
</evidence>
<evidence type="ECO:0000256" key="1">
    <source>
        <dbReference type="ARBA" id="ARBA00006500"/>
    </source>
</evidence>
<dbReference type="InterPro" id="IPR002864">
    <property type="entry name" value="Acyl-ACP_thioesterase_NHD"/>
</dbReference>
<reference evidence="10" key="1">
    <citation type="submission" date="2020-08" db="EMBL/GenBank/DDBJ databases">
        <title>Genome public.</title>
        <authorList>
            <person name="Liu C."/>
            <person name="Sun Q."/>
        </authorList>
    </citation>
    <scope>NUCLEOTIDE SEQUENCE</scope>
    <source>
        <strain evidence="10">NSJ-64</strain>
    </source>
</reference>
<dbReference type="Pfam" id="PF01643">
    <property type="entry name" value="Acyl-ACP_TE"/>
    <property type="match status" value="1"/>
</dbReference>
<dbReference type="GO" id="GO:0000036">
    <property type="term" value="F:acyl carrier activity"/>
    <property type="evidence" value="ECO:0007669"/>
    <property type="project" value="TreeGrafter"/>
</dbReference>
<comment type="caution">
    <text evidence="10">The sequence shown here is derived from an EMBL/GenBank/DDBJ whole genome shotgun (WGS) entry which is preliminary data.</text>
</comment>
<dbReference type="PANTHER" id="PTHR31727">
    <property type="entry name" value="OLEOYL-ACYL CARRIER PROTEIN THIOESTERASE 1, CHLOROPLASTIC"/>
    <property type="match status" value="1"/>
</dbReference>